<keyword evidence="1" id="KW-0812">Transmembrane</keyword>
<dbReference type="EMBL" id="VCGU01000008">
    <property type="protein sequence ID" value="TRY71810.1"/>
    <property type="molecule type" value="Genomic_DNA"/>
</dbReference>
<feature type="transmembrane region" description="Helical" evidence="1">
    <location>
        <begin position="38"/>
        <end position="58"/>
    </location>
</feature>
<organism evidence="2 3">
    <name type="scientific">Tigriopus californicus</name>
    <name type="common">Marine copepod</name>
    <dbReference type="NCBI Taxonomy" id="6832"/>
    <lineage>
        <taxon>Eukaryota</taxon>
        <taxon>Metazoa</taxon>
        <taxon>Ecdysozoa</taxon>
        <taxon>Arthropoda</taxon>
        <taxon>Crustacea</taxon>
        <taxon>Multicrustacea</taxon>
        <taxon>Hexanauplia</taxon>
        <taxon>Copepoda</taxon>
        <taxon>Harpacticoida</taxon>
        <taxon>Harpacticidae</taxon>
        <taxon>Tigriopus</taxon>
    </lineage>
</organism>
<evidence type="ECO:0000313" key="3">
    <source>
        <dbReference type="Proteomes" id="UP000318571"/>
    </source>
</evidence>
<dbReference type="Proteomes" id="UP000318571">
    <property type="component" value="Chromosome 7"/>
</dbReference>
<sequence length="139" mass="16209">NIFFNINAGNVVIVFTFVKYLFTCYYKRVGAFDEEFAVVFFKSWILGISGYIGTLIYFSYGTYDVWFVICAKKSLQDLTWLPKIYRGPIRVELLYAFMVNVVVTTLMIPIARAKNRFQVQMETSVPSQFMPPKKIYPTM</sequence>
<gene>
    <name evidence="2" type="ORF">TCAL_05304</name>
</gene>
<protein>
    <submittedName>
        <fullName evidence="2">Uncharacterized protein</fullName>
    </submittedName>
</protein>
<feature type="non-terminal residue" evidence="2">
    <location>
        <position position="139"/>
    </location>
</feature>
<reference evidence="2 3" key="1">
    <citation type="journal article" date="2018" name="Nat. Ecol. Evol.">
        <title>Genomic signatures of mitonuclear coevolution across populations of Tigriopus californicus.</title>
        <authorList>
            <person name="Barreto F.S."/>
            <person name="Watson E.T."/>
            <person name="Lima T.G."/>
            <person name="Willett C.S."/>
            <person name="Edmands S."/>
            <person name="Li W."/>
            <person name="Burton R.S."/>
        </authorList>
    </citation>
    <scope>NUCLEOTIDE SEQUENCE [LARGE SCALE GENOMIC DNA]</scope>
    <source>
        <strain evidence="2 3">San Diego</strain>
    </source>
</reference>
<comment type="caution">
    <text evidence="2">The sequence shown here is derived from an EMBL/GenBank/DDBJ whole genome shotgun (WGS) entry which is preliminary data.</text>
</comment>
<evidence type="ECO:0000256" key="1">
    <source>
        <dbReference type="SAM" id="Phobius"/>
    </source>
</evidence>
<feature type="transmembrane region" description="Helical" evidence="1">
    <location>
        <begin position="93"/>
        <end position="111"/>
    </location>
</feature>
<keyword evidence="1" id="KW-1133">Transmembrane helix</keyword>
<evidence type="ECO:0000313" key="2">
    <source>
        <dbReference type="EMBL" id="TRY71810.1"/>
    </source>
</evidence>
<proteinExistence type="predicted"/>
<name>A0A553P2D7_TIGCA</name>
<accession>A0A553P2D7</accession>
<feature type="non-terminal residue" evidence="2">
    <location>
        <position position="1"/>
    </location>
</feature>
<feature type="transmembrane region" description="Helical" evidence="1">
    <location>
        <begin position="6"/>
        <end position="26"/>
    </location>
</feature>
<keyword evidence="1" id="KW-0472">Membrane</keyword>
<dbReference type="AlphaFoldDB" id="A0A553P2D7"/>
<keyword evidence="3" id="KW-1185">Reference proteome</keyword>